<organism evidence="1 2">
    <name type="scientific">Plasmodium malariae</name>
    <dbReference type="NCBI Taxonomy" id="5858"/>
    <lineage>
        <taxon>Eukaryota</taxon>
        <taxon>Sar</taxon>
        <taxon>Alveolata</taxon>
        <taxon>Apicomplexa</taxon>
        <taxon>Aconoidasida</taxon>
        <taxon>Haemosporida</taxon>
        <taxon>Plasmodiidae</taxon>
        <taxon>Plasmodium</taxon>
        <taxon>Plasmodium (Plasmodium)</taxon>
    </lineage>
</organism>
<sequence>MMLLYAKDPDISLGNITEFRQQHRKTLDGRLCAAAFLHDDQTYTDCTSAPSPD</sequence>
<protein>
    <submittedName>
        <fullName evidence="1">Uncharacterized protein</fullName>
    </submittedName>
</protein>
<accession>A0A1C3K9K7</accession>
<dbReference type="EMBL" id="LT594490">
    <property type="protein sequence ID" value="SBT70213.1"/>
    <property type="molecule type" value="Genomic_DNA"/>
</dbReference>
<proteinExistence type="predicted"/>
<name>A0A1C3K9K7_PLAMA</name>
<dbReference type="VEuPathDB" id="PlasmoDB:PmUG01_02014900"/>
<feature type="non-terminal residue" evidence="1">
    <location>
        <position position="53"/>
    </location>
</feature>
<evidence type="ECO:0000313" key="2">
    <source>
        <dbReference type="Proteomes" id="UP000219799"/>
    </source>
</evidence>
<reference evidence="1 2" key="1">
    <citation type="submission" date="2016-06" db="EMBL/GenBank/DDBJ databases">
        <authorList>
            <consortium name="Pathogen Informatics"/>
        </authorList>
    </citation>
    <scope>NUCLEOTIDE SEQUENCE [LARGE SCALE GENOMIC DNA]</scope>
    <source>
        <strain evidence="1">PmlGA01</strain>
    </source>
</reference>
<dbReference type="AlphaFoldDB" id="A0A1C3K9K7"/>
<dbReference type="Proteomes" id="UP000219799">
    <property type="component" value="Chromosome 2"/>
</dbReference>
<evidence type="ECO:0000313" key="1">
    <source>
        <dbReference type="EMBL" id="SBT70213.1"/>
    </source>
</evidence>
<gene>
    <name evidence="1" type="primary">PmlGA01_020008500</name>
    <name evidence="1" type="ORF">PMLGA01_020008500</name>
</gene>